<protein>
    <submittedName>
        <fullName evidence="1">Uncharacterized protein</fullName>
    </submittedName>
</protein>
<sequence length="77" mass="9068">MPRTHDTIQSHKLAITRQCRRQPHAMHSCRSPCRNHRIGNEMMLRYMRIIETLDKVDLSMISTRQGSLPAPSIIWRT</sequence>
<evidence type="ECO:0000313" key="2">
    <source>
        <dbReference type="Proteomes" id="UP000237105"/>
    </source>
</evidence>
<gene>
    <name evidence="1" type="ORF">PanWU01x14_135870</name>
</gene>
<evidence type="ECO:0000313" key="1">
    <source>
        <dbReference type="EMBL" id="PON62911.1"/>
    </source>
</evidence>
<name>A0A2P5CPF4_PARAD</name>
<accession>A0A2P5CPF4</accession>
<organism evidence="1 2">
    <name type="scientific">Parasponia andersonii</name>
    <name type="common">Sponia andersonii</name>
    <dbReference type="NCBI Taxonomy" id="3476"/>
    <lineage>
        <taxon>Eukaryota</taxon>
        <taxon>Viridiplantae</taxon>
        <taxon>Streptophyta</taxon>
        <taxon>Embryophyta</taxon>
        <taxon>Tracheophyta</taxon>
        <taxon>Spermatophyta</taxon>
        <taxon>Magnoliopsida</taxon>
        <taxon>eudicotyledons</taxon>
        <taxon>Gunneridae</taxon>
        <taxon>Pentapetalae</taxon>
        <taxon>rosids</taxon>
        <taxon>fabids</taxon>
        <taxon>Rosales</taxon>
        <taxon>Cannabaceae</taxon>
        <taxon>Parasponia</taxon>
    </lineage>
</organism>
<proteinExistence type="predicted"/>
<dbReference type="EMBL" id="JXTB01000109">
    <property type="protein sequence ID" value="PON62911.1"/>
    <property type="molecule type" value="Genomic_DNA"/>
</dbReference>
<dbReference type="AlphaFoldDB" id="A0A2P5CPF4"/>
<dbReference type="Proteomes" id="UP000237105">
    <property type="component" value="Unassembled WGS sequence"/>
</dbReference>
<dbReference type="OrthoDB" id="10596265at2759"/>
<keyword evidence="2" id="KW-1185">Reference proteome</keyword>
<reference evidence="2" key="1">
    <citation type="submission" date="2016-06" db="EMBL/GenBank/DDBJ databases">
        <title>Parallel loss of symbiosis genes in relatives of nitrogen-fixing non-legume Parasponia.</title>
        <authorList>
            <person name="Van Velzen R."/>
            <person name="Holmer R."/>
            <person name="Bu F."/>
            <person name="Rutten L."/>
            <person name="Van Zeijl A."/>
            <person name="Liu W."/>
            <person name="Santuari L."/>
            <person name="Cao Q."/>
            <person name="Sharma T."/>
            <person name="Shen D."/>
            <person name="Roswanjaya Y."/>
            <person name="Wardhani T."/>
            <person name="Kalhor M.S."/>
            <person name="Jansen J."/>
            <person name="Van den Hoogen J."/>
            <person name="Gungor B."/>
            <person name="Hartog M."/>
            <person name="Hontelez J."/>
            <person name="Verver J."/>
            <person name="Yang W.-C."/>
            <person name="Schijlen E."/>
            <person name="Repin R."/>
            <person name="Schilthuizen M."/>
            <person name="Schranz E."/>
            <person name="Heidstra R."/>
            <person name="Miyata K."/>
            <person name="Fedorova E."/>
            <person name="Kohlen W."/>
            <person name="Bisseling T."/>
            <person name="Smit S."/>
            <person name="Geurts R."/>
        </authorList>
    </citation>
    <scope>NUCLEOTIDE SEQUENCE [LARGE SCALE GENOMIC DNA]</scope>
    <source>
        <strain evidence="2">cv. WU1-14</strain>
    </source>
</reference>
<comment type="caution">
    <text evidence="1">The sequence shown here is derived from an EMBL/GenBank/DDBJ whole genome shotgun (WGS) entry which is preliminary data.</text>
</comment>